<gene>
    <name evidence="1" type="ORF">g.36046</name>
</gene>
<sequence length="99" mass="11573">MTLPPRRTYRVLKLFPNNWFMLEDDSELSAMITPLKANTDNRACDHPNSNIPERRLNQQQQKFINTIFGCARKFARKHCYSNYNTLILNLSNLGFNIAP</sequence>
<organism evidence="1">
    <name type="scientific">Graphocephala atropunctata</name>
    <dbReference type="NCBI Taxonomy" id="36148"/>
    <lineage>
        <taxon>Eukaryota</taxon>
        <taxon>Metazoa</taxon>
        <taxon>Ecdysozoa</taxon>
        <taxon>Arthropoda</taxon>
        <taxon>Hexapoda</taxon>
        <taxon>Insecta</taxon>
        <taxon>Pterygota</taxon>
        <taxon>Neoptera</taxon>
        <taxon>Paraneoptera</taxon>
        <taxon>Hemiptera</taxon>
        <taxon>Auchenorrhyncha</taxon>
        <taxon>Membracoidea</taxon>
        <taxon>Cicadellidae</taxon>
        <taxon>Cicadellinae</taxon>
        <taxon>Cicadellini</taxon>
        <taxon>Graphocephala</taxon>
    </lineage>
</organism>
<evidence type="ECO:0000313" key="1">
    <source>
        <dbReference type="EMBL" id="JAT10921.1"/>
    </source>
</evidence>
<accession>A0A1B6KHK3</accession>
<dbReference type="EMBL" id="GEBQ01029056">
    <property type="protein sequence ID" value="JAT10921.1"/>
    <property type="molecule type" value="Transcribed_RNA"/>
</dbReference>
<protein>
    <submittedName>
        <fullName evidence="1">Uncharacterized protein</fullName>
    </submittedName>
</protein>
<name>A0A1B6KHK3_9HEMI</name>
<dbReference type="AlphaFoldDB" id="A0A1B6KHK3"/>
<reference evidence="1" key="1">
    <citation type="submission" date="2015-11" db="EMBL/GenBank/DDBJ databases">
        <title>De novo transcriptome assembly of four potential Pierce s Disease insect vectors from Arizona vineyards.</title>
        <authorList>
            <person name="Tassone E.E."/>
        </authorList>
    </citation>
    <scope>NUCLEOTIDE SEQUENCE</scope>
</reference>
<proteinExistence type="predicted"/>